<evidence type="ECO:0000313" key="1">
    <source>
        <dbReference type="EMBL" id="NIZ46700.1"/>
    </source>
</evidence>
<proteinExistence type="predicted"/>
<protein>
    <recommendedName>
        <fullName evidence="3">Lipoprotein</fullName>
    </recommendedName>
</protein>
<keyword evidence="2" id="KW-1185">Reference proteome</keyword>
<dbReference type="AlphaFoldDB" id="A0A968GBA5"/>
<organism evidence="1 2">
    <name type="scientific">Entomospira nematocerorum</name>
    <dbReference type="NCBI Taxonomy" id="2719987"/>
    <lineage>
        <taxon>Bacteria</taxon>
        <taxon>Pseudomonadati</taxon>
        <taxon>Spirochaetota</taxon>
        <taxon>Spirochaetia</taxon>
        <taxon>Spirochaetales</taxon>
        <taxon>Spirochaetaceae</taxon>
        <taxon>Entomospira</taxon>
    </lineage>
</organism>
<dbReference type="Proteomes" id="UP000752013">
    <property type="component" value="Unassembled WGS sequence"/>
</dbReference>
<evidence type="ECO:0008006" key="3">
    <source>
        <dbReference type="Google" id="ProtNLM"/>
    </source>
</evidence>
<dbReference type="RefSeq" id="WP_167703153.1">
    <property type="nucleotide sequence ID" value="NZ_CP118168.1"/>
</dbReference>
<evidence type="ECO:0000313" key="2">
    <source>
        <dbReference type="Proteomes" id="UP000752013"/>
    </source>
</evidence>
<name>A0A968GBA5_9SPIO</name>
<accession>A0A968GBA5</accession>
<dbReference type="PROSITE" id="PS51257">
    <property type="entry name" value="PROKAR_LIPOPROTEIN"/>
    <property type="match status" value="1"/>
</dbReference>
<comment type="caution">
    <text evidence="1">The sequence shown here is derived from an EMBL/GenBank/DDBJ whole genome shotgun (WGS) entry which is preliminary data.</text>
</comment>
<gene>
    <name evidence="1" type="ORF">HCT46_02000</name>
</gene>
<sequence>MWKSLSPLATLLFISSCNPIIDKTTVNSLSKGLPLSESAGSLYFILDDKEDPIGTHPYTMGSSQKAERVLLESPDIIAKTLDESGTYFYPVDTKKALTLTYDKAAGDQIEIDYVTGEAWTLDKRGKKSSTSQGFVQRQANKSFDHWSINDPEIIALNQKRIALGKKPLTVGDKVTVKFYFMTNGSLASTYVLSFYNKPCYTIKK</sequence>
<dbReference type="EMBL" id="JAATLK010000001">
    <property type="protein sequence ID" value="NIZ46700.1"/>
    <property type="molecule type" value="Genomic_DNA"/>
</dbReference>
<reference evidence="1" key="1">
    <citation type="submission" date="2020-03" db="EMBL/GenBank/DDBJ databases">
        <title>Spirochaetal bacteria isolated from arthropods constitute a novel genus Entomospira genus novum within the order Spirochaetales.</title>
        <authorList>
            <person name="Grana-Miraglia L."/>
            <person name="Sikutova S."/>
            <person name="Fingerle V."/>
            <person name="Sing A."/>
            <person name="Castillo-Ramirez S."/>
            <person name="Margos G."/>
            <person name="Rudolf I."/>
        </authorList>
    </citation>
    <scope>NUCLEOTIDE SEQUENCE</scope>
    <source>
        <strain evidence="1">BR208</strain>
    </source>
</reference>